<feature type="compositionally biased region" description="Basic and acidic residues" evidence="7">
    <location>
        <begin position="578"/>
        <end position="593"/>
    </location>
</feature>
<feature type="region of interest" description="Disordered" evidence="7">
    <location>
        <begin position="1012"/>
        <end position="1078"/>
    </location>
</feature>
<keyword evidence="2" id="KW-0698">rRNA processing</keyword>
<feature type="domain" description="Ribosomal RNA methyltransferase SPB1-like C-terminal" evidence="9">
    <location>
        <begin position="860"/>
        <end position="1058"/>
    </location>
</feature>
<dbReference type="PANTHER" id="PTHR10920">
    <property type="entry name" value="RIBOSOMAL RNA METHYLTRANSFERASE"/>
    <property type="match status" value="1"/>
</dbReference>
<keyword evidence="12" id="KW-1185">Reference proteome</keyword>
<evidence type="ECO:0000256" key="2">
    <source>
        <dbReference type="ARBA" id="ARBA00022552"/>
    </source>
</evidence>
<feature type="compositionally biased region" description="Low complexity" evidence="7">
    <location>
        <begin position="1023"/>
        <end position="1038"/>
    </location>
</feature>
<dbReference type="AlphaFoldDB" id="A0A9K3Q4K7"/>
<proteinExistence type="inferred from homology"/>
<evidence type="ECO:0000259" key="8">
    <source>
        <dbReference type="Pfam" id="PF01728"/>
    </source>
</evidence>
<feature type="compositionally biased region" description="Acidic residues" evidence="7">
    <location>
        <begin position="425"/>
        <end position="436"/>
    </location>
</feature>
<dbReference type="GO" id="GO:0030687">
    <property type="term" value="C:preribosome, large subunit precursor"/>
    <property type="evidence" value="ECO:0007669"/>
    <property type="project" value="TreeGrafter"/>
</dbReference>
<keyword evidence="1" id="KW-0690">Ribosome biogenesis</keyword>
<reference evidence="11" key="1">
    <citation type="journal article" date="2021" name="Sci. Rep.">
        <title>Diploid genomic architecture of Nitzschia inconspicua, an elite biomass production diatom.</title>
        <authorList>
            <person name="Oliver A."/>
            <person name="Podell S."/>
            <person name="Pinowska A."/>
            <person name="Traller J.C."/>
            <person name="Smith S.R."/>
            <person name="McClure R."/>
            <person name="Beliaev A."/>
            <person name="Bohutskyi P."/>
            <person name="Hill E.A."/>
            <person name="Rabines A."/>
            <person name="Zheng H."/>
            <person name="Allen L.Z."/>
            <person name="Kuo A."/>
            <person name="Grigoriev I.V."/>
            <person name="Allen A.E."/>
            <person name="Hazlebeck D."/>
            <person name="Allen E.E."/>
        </authorList>
    </citation>
    <scope>NUCLEOTIDE SEQUENCE</scope>
    <source>
        <strain evidence="11">Hildebrandi</strain>
    </source>
</reference>
<dbReference type="GO" id="GO:0000463">
    <property type="term" value="P:maturation of LSU-rRNA from tricistronic rRNA transcript (SSU-rRNA, 5.8S rRNA, LSU-rRNA)"/>
    <property type="evidence" value="ECO:0007669"/>
    <property type="project" value="TreeGrafter"/>
</dbReference>
<keyword evidence="3 11" id="KW-0489">Methyltransferase</keyword>
<dbReference type="Proteomes" id="UP000693970">
    <property type="component" value="Unassembled WGS sequence"/>
</dbReference>
<dbReference type="HAMAP" id="MF_01547">
    <property type="entry name" value="RNA_methyltr_E"/>
    <property type="match status" value="1"/>
</dbReference>
<dbReference type="PANTHER" id="PTHR10920:SF13">
    <property type="entry name" value="PRE-RRNA 2'-O-RIBOSE RNA METHYLTRANSFERASE FTSJ3"/>
    <property type="match status" value="1"/>
</dbReference>
<dbReference type="GO" id="GO:0000466">
    <property type="term" value="P:maturation of 5.8S rRNA from tricistronic rRNA transcript (SSU-rRNA, 5.8S rRNA, LSU-rRNA)"/>
    <property type="evidence" value="ECO:0007669"/>
    <property type="project" value="TreeGrafter"/>
</dbReference>
<keyword evidence="4" id="KW-0808">Transferase</keyword>
<evidence type="ECO:0000256" key="3">
    <source>
        <dbReference type="ARBA" id="ARBA00022603"/>
    </source>
</evidence>
<feature type="region of interest" description="Disordered" evidence="7">
    <location>
        <begin position="564"/>
        <end position="598"/>
    </location>
</feature>
<protein>
    <submittedName>
        <fullName evidence="11">23S rRNA methylase</fullName>
    </submittedName>
</protein>
<evidence type="ECO:0000256" key="7">
    <source>
        <dbReference type="SAM" id="MobiDB-lite"/>
    </source>
</evidence>
<dbReference type="CDD" id="cd02440">
    <property type="entry name" value="AdoMet_MTases"/>
    <property type="match status" value="1"/>
</dbReference>
<feature type="compositionally biased region" description="Basic and acidic residues" evidence="7">
    <location>
        <begin position="754"/>
        <end position="763"/>
    </location>
</feature>
<feature type="compositionally biased region" description="Acidic residues" evidence="7">
    <location>
        <begin position="711"/>
        <end position="742"/>
    </location>
</feature>
<feature type="compositionally biased region" description="Basic and acidic residues" evidence="7">
    <location>
        <begin position="783"/>
        <end position="792"/>
    </location>
</feature>
<evidence type="ECO:0000256" key="1">
    <source>
        <dbReference type="ARBA" id="ARBA00022517"/>
    </source>
</evidence>
<dbReference type="OrthoDB" id="1287559at2759"/>
<evidence type="ECO:0000256" key="6">
    <source>
        <dbReference type="ARBA" id="ARBA00023242"/>
    </source>
</evidence>
<dbReference type="GO" id="GO:0008650">
    <property type="term" value="F:rRNA (uridine-2'-O-)-methyltransferase activity"/>
    <property type="evidence" value="ECO:0007669"/>
    <property type="project" value="TreeGrafter"/>
</dbReference>
<keyword evidence="6" id="KW-0539">Nucleus</keyword>
<feature type="compositionally biased region" description="Basic and acidic residues" evidence="7">
    <location>
        <begin position="1040"/>
        <end position="1056"/>
    </location>
</feature>
<evidence type="ECO:0000259" key="10">
    <source>
        <dbReference type="Pfam" id="PF11861"/>
    </source>
</evidence>
<dbReference type="GO" id="GO:0016435">
    <property type="term" value="F:rRNA (guanine) methyltransferase activity"/>
    <property type="evidence" value="ECO:0007669"/>
    <property type="project" value="TreeGrafter"/>
</dbReference>
<dbReference type="InterPro" id="IPR050082">
    <property type="entry name" value="RNA_methyltr_RlmE"/>
</dbReference>
<feature type="domain" description="Ribosomal RNA methyltransferase FtsJ" evidence="8">
    <location>
        <begin position="28"/>
        <end position="222"/>
    </location>
</feature>
<sequence>MVDHKNNKRKKYHDKDKYYNLAKEQGLRSRAAFKLSQINRQYALLDKAKVVLDLCAAPGGWTQIAARTCGSSCQIVAVDILPIRGFPRSSNVTTLIGDITTDKCKADIQRAVLGAAATASNNNNNTQTNKQGLVDVVLHDGAPNVGASYDKDAYQQIELAVHALRCATQHLKRGGSFVTKIYRSRDSASYLWVLQQLFQSVSTFKPKASRQQSAEIFYIAERYFQPDKIDPRLLDPKHIFEYVEGDTTQASNLASSASSKFNVFHKSWDKAKRQRGGYDTDHLDFITLRRVEPLCKFVFAKTNMDAIQALSSCSAFSFQCDECTNHETKTKTNSKASPTSSPTCPCAFLLNHPLTSQEIKECVVDLKLLNKGDFKGLMTWRDKMTASWKESKFNNTNDKNENDDDSGDDDDDDDANTSKASEQHDDVEEEDEDAIQEEIQKLRERKQRERKKLKKKERKIASKKRQQAALGMDLNAIDVQEHDQFFSLATLQSAHDLDQVAEVNLDQVTDEQAFGKADDSDDDDDIDQQGMVPDKDDETGYSYRLERDLDFAYERYLQTTKNGEAKVGTKAAKRSKKLMREKLAQESHEDHELLLTNKTGVDQDTKTYVKLLQGPKDSDDEDDSNDEDENNGNDSDGYEDDPMTPEEHHANKKQKLLGIVNTSTNPLIHKLQDEPTSVKTARWFSNPLFAQIGQAVNDATAPALSKSEPEAMQDDDDDDDSRVEDSENEEDSAADDELEDEEANSRNKRASKNLTKEKDRMDADDVMALMPKTDKQKRHEKRLKALERDERRQKRKAKKLGESASDFDLVPGNADSEDEDDEMMRIEGMSEEKKMKLMEARKLIKAGMGTTTSKDKVSGKTGFEVVEQERPLPVKDDRKYDSEHEDYDSDDYAKTMALGTMMLRQSKAKALVDASYNRFAWNDPNDLPEWFVDDENRHYRPQLPIPPALLAKMKEKMAALSTKPIAKVAEARARKNRRAKLKLAAAKKKAQSVANSTDMTEAMKLKSISKALRSEDGKKGGRQYVVSKKGQGKQGVKGAKMVDKRLKSDKRSMERATKKRKTGKKGGFTGSKRRRHHK</sequence>
<evidence type="ECO:0000313" key="11">
    <source>
        <dbReference type="EMBL" id="KAG7370496.1"/>
    </source>
</evidence>
<evidence type="ECO:0000256" key="4">
    <source>
        <dbReference type="ARBA" id="ARBA00022679"/>
    </source>
</evidence>
<feature type="compositionally biased region" description="Basic residues" evidence="7">
    <location>
        <begin position="443"/>
        <end position="466"/>
    </location>
</feature>
<feature type="region of interest" description="Disordered" evidence="7">
    <location>
        <begin position="698"/>
        <end position="822"/>
    </location>
</feature>
<feature type="compositionally biased region" description="Acidic residues" evidence="7">
    <location>
        <begin position="618"/>
        <end position="644"/>
    </location>
</feature>
<name>A0A9K3Q4K7_9STRA</name>
<evidence type="ECO:0000259" key="9">
    <source>
        <dbReference type="Pfam" id="PF07780"/>
    </source>
</evidence>
<dbReference type="EMBL" id="JAGRRH010000004">
    <property type="protein sequence ID" value="KAG7370496.1"/>
    <property type="molecule type" value="Genomic_DNA"/>
</dbReference>
<dbReference type="InterPro" id="IPR024576">
    <property type="entry name" value="rRNA_MeTfrase_Spb1_DUF3381"/>
</dbReference>
<feature type="domain" description="DUF3381" evidence="10">
    <location>
        <begin position="270"/>
        <end position="466"/>
    </location>
</feature>
<dbReference type="Pfam" id="PF01728">
    <property type="entry name" value="FtsJ"/>
    <property type="match status" value="1"/>
</dbReference>
<organism evidence="11 12">
    <name type="scientific">Nitzschia inconspicua</name>
    <dbReference type="NCBI Taxonomy" id="303405"/>
    <lineage>
        <taxon>Eukaryota</taxon>
        <taxon>Sar</taxon>
        <taxon>Stramenopiles</taxon>
        <taxon>Ochrophyta</taxon>
        <taxon>Bacillariophyta</taxon>
        <taxon>Bacillariophyceae</taxon>
        <taxon>Bacillariophycidae</taxon>
        <taxon>Bacillariales</taxon>
        <taxon>Bacillariaceae</taxon>
        <taxon>Nitzschia</taxon>
    </lineage>
</organism>
<evidence type="ECO:0000256" key="5">
    <source>
        <dbReference type="ARBA" id="ARBA00022691"/>
    </source>
</evidence>
<evidence type="ECO:0000313" key="12">
    <source>
        <dbReference type="Proteomes" id="UP000693970"/>
    </source>
</evidence>
<feature type="region of interest" description="Disordered" evidence="7">
    <location>
        <begin position="512"/>
        <end position="541"/>
    </location>
</feature>
<dbReference type="GO" id="GO:0005730">
    <property type="term" value="C:nucleolus"/>
    <property type="evidence" value="ECO:0007669"/>
    <property type="project" value="TreeGrafter"/>
</dbReference>
<dbReference type="InterPro" id="IPR015507">
    <property type="entry name" value="rRNA-MeTfrase_E"/>
</dbReference>
<keyword evidence="5" id="KW-0949">S-adenosyl-L-methionine</keyword>
<comment type="caution">
    <text evidence="11">The sequence shown here is derived from an EMBL/GenBank/DDBJ whole genome shotgun (WGS) entry which is preliminary data.</text>
</comment>
<accession>A0A9K3Q4K7</accession>
<gene>
    <name evidence="11" type="ORF">IV203_019066</name>
</gene>
<dbReference type="Pfam" id="PF07780">
    <property type="entry name" value="Spb1_C"/>
    <property type="match status" value="1"/>
</dbReference>
<dbReference type="Pfam" id="PF11861">
    <property type="entry name" value="DUF3381"/>
    <property type="match status" value="1"/>
</dbReference>
<reference evidence="11" key="2">
    <citation type="submission" date="2021-04" db="EMBL/GenBank/DDBJ databases">
        <authorList>
            <person name="Podell S."/>
        </authorList>
    </citation>
    <scope>NUCLEOTIDE SEQUENCE</scope>
    <source>
        <strain evidence="11">Hildebrandi</strain>
    </source>
</reference>
<feature type="region of interest" description="Disordered" evidence="7">
    <location>
        <begin position="612"/>
        <end position="658"/>
    </location>
</feature>
<feature type="region of interest" description="Disordered" evidence="7">
    <location>
        <begin position="392"/>
        <end position="468"/>
    </location>
</feature>
<feature type="compositionally biased region" description="Acidic residues" evidence="7">
    <location>
        <begin position="401"/>
        <end position="415"/>
    </location>
</feature>
<dbReference type="InterPro" id="IPR012920">
    <property type="entry name" value="rRNA_MeTfrase_SPB1-like_C"/>
</dbReference>
<dbReference type="InterPro" id="IPR002877">
    <property type="entry name" value="RNA_MeTrfase_FtsJ_dom"/>
</dbReference>